<dbReference type="InterPro" id="IPR050902">
    <property type="entry name" value="ABC_Transporter_SBP"/>
</dbReference>
<organism evidence="3">
    <name type="scientific">hydrothermal vent metagenome</name>
    <dbReference type="NCBI Taxonomy" id="652676"/>
    <lineage>
        <taxon>unclassified sequences</taxon>
        <taxon>metagenomes</taxon>
        <taxon>ecological metagenomes</taxon>
    </lineage>
</organism>
<dbReference type="PANTHER" id="PTHR30535:SF34">
    <property type="entry name" value="MOLYBDATE-BINDING PROTEIN MOLA"/>
    <property type="match status" value="1"/>
</dbReference>
<dbReference type="InterPro" id="IPR054828">
    <property type="entry name" value="Vit_B12_bind_prot"/>
</dbReference>
<protein>
    <submittedName>
        <fullName evidence="3">Vitamin B12 ABC transporter, substrate-binding protein BtuF</fullName>
    </submittedName>
</protein>
<dbReference type="SUPFAM" id="SSF53807">
    <property type="entry name" value="Helical backbone' metal receptor"/>
    <property type="match status" value="1"/>
</dbReference>
<dbReference type="AlphaFoldDB" id="A0A3B1B0Y8"/>
<reference evidence="3" key="1">
    <citation type="submission" date="2018-06" db="EMBL/GenBank/DDBJ databases">
        <authorList>
            <person name="Zhirakovskaya E."/>
        </authorList>
    </citation>
    <scope>NUCLEOTIDE SEQUENCE</scope>
</reference>
<keyword evidence="1" id="KW-0732">Signal</keyword>
<accession>A0A3B1B0Y8</accession>
<dbReference type="PANTHER" id="PTHR30535">
    <property type="entry name" value="VITAMIN B12-BINDING PROTEIN"/>
    <property type="match status" value="1"/>
</dbReference>
<dbReference type="Pfam" id="PF01497">
    <property type="entry name" value="Peripla_BP_2"/>
    <property type="match status" value="1"/>
</dbReference>
<sequence>MGHDVRSVILLVIFLLSALPVAQAAVSVTDDMGHELRLAVPAQRIVSLAPHVTELLFSAGAGGHIVGVVSYSDYPPAARALPQVGSYNAVDMERILALRPDLVIAWASGNPPALIEQLRSLGLTVFLSEPRSLEEVASNLERLGKLAGTSVTAQLAADGFRKRLADLRARYAGRTPVSVFYQIWHRPLMTVNGEQLISKVIRLCGGRNVFADLPVLVPKLDIEAVLMADPQAIVAGVSKPGDSVWQQDWLRWTQLRAVKNQHLISIPADFLQRHTLRALDGAEQLCEALDEVRAAAR</sequence>
<evidence type="ECO:0000259" key="2">
    <source>
        <dbReference type="PROSITE" id="PS50983"/>
    </source>
</evidence>
<proteinExistence type="predicted"/>
<feature type="domain" description="Fe/B12 periplasmic-binding" evidence="2">
    <location>
        <begin position="44"/>
        <end position="293"/>
    </location>
</feature>
<dbReference type="Gene3D" id="3.40.50.1980">
    <property type="entry name" value="Nitrogenase molybdenum iron protein domain"/>
    <property type="match status" value="2"/>
</dbReference>
<dbReference type="InterPro" id="IPR002491">
    <property type="entry name" value="ABC_transptr_periplasmic_BD"/>
</dbReference>
<evidence type="ECO:0000313" key="3">
    <source>
        <dbReference type="EMBL" id="VAX03970.1"/>
    </source>
</evidence>
<dbReference type="CDD" id="cd01144">
    <property type="entry name" value="BtuF"/>
    <property type="match status" value="1"/>
</dbReference>
<dbReference type="EMBL" id="UOFU01000357">
    <property type="protein sequence ID" value="VAX03970.1"/>
    <property type="molecule type" value="Genomic_DNA"/>
</dbReference>
<gene>
    <name evidence="3" type="ORF">MNBD_GAMMA20-1101</name>
</gene>
<dbReference type="PROSITE" id="PS50983">
    <property type="entry name" value="FE_B12_PBP"/>
    <property type="match status" value="1"/>
</dbReference>
<dbReference type="NCBIfam" id="NF038402">
    <property type="entry name" value="TroA_like"/>
    <property type="match status" value="1"/>
</dbReference>
<dbReference type="GO" id="GO:0071281">
    <property type="term" value="P:cellular response to iron ion"/>
    <property type="evidence" value="ECO:0007669"/>
    <property type="project" value="TreeGrafter"/>
</dbReference>
<evidence type="ECO:0000256" key="1">
    <source>
        <dbReference type="ARBA" id="ARBA00022729"/>
    </source>
</evidence>
<name>A0A3B1B0Y8_9ZZZZ</name>